<dbReference type="Proteomes" id="UP000054516">
    <property type="component" value="Unassembled WGS sequence"/>
</dbReference>
<evidence type="ECO:0000313" key="2">
    <source>
        <dbReference type="EMBL" id="GAP86016.2"/>
    </source>
</evidence>
<feature type="compositionally biased region" description="Basic and acidic residues" evidence="1">
    <location>
        <begin position="78"/>
        <end position="87"/>
    </location>
</feature>
<dbReference type="EMBL" id="DF977448">
    <property type="protein sequence ID" value="GAP86016.2"/>
    <property type="molecule type" value="Genomic_DNA"/>
</dbReference>
<sequence>MGETIADFIARIESEVEEPGHFNEYHQSESTAENQGLPLSLVIDAPNHQNQHLGVPELSPIQCHQFLIDIMDLELEGTHETGRDPSQHEALATPIRDTSMMPVEDPKESTDEFLDMASFWRPNRFSQF</sequence>
<feature type="region of interest" description="Disordered" evidence="1">
    <location>
        <begin position="78"/>
        <end position="109"/>
    </location>
</feature>
<keyword evidence="3" id="KW-1185">Reference proteome</keyword>
<name>A0A1W2TDG8_ROSNE</name>
<organism evidence="2">
    <name type="scientific">Rosellinia necatrix</name>
    <name type="common">White root-rot fungus</name>
    <dbReference type="NCBI Taxonomy" id="77044"/>
    <lineage>
        <taxon>Eukaryota</taxon>
        <taxon>Fungi</taxon>
        <taxon>Dikarya</taxon>
        <taxon>Ascomycota</taxon>
        <taxon>Pezizomycotina</taxon>
        <taxon>Sordariomycetes</taxon>
        <taxon>Xylariomycetidae</taxon>
        <taxon>Xylariales</taxon>
        <taxon>Xylariaceae</taxon>
        <taxon>Rosellinia</taxon>
    </lineage>
</organism>
<reference evidence="2" key="1">
    <citation type="submission" date="2016-03" db="EMBL/GenBank/DDBJ databases">
        <title>Draft genome sequence of Rosellinia necatrix.</title>
        <authorList>
            <person name="Kanematsu S."/>
        </authorList>
    </citation>
    <scope>NUCLEOTIDE SEQUENCE [LARGE SCALE GENOMIC DNA]</scope>
    <source>
        <strain evidence="2">W97</strain>
    </source>
</reference>
<protein>
    <submittedName>
        <fullName evidence="2">Uncharacterized protein</fullName>
    </submittedName>
</protein>
<gene>
    <name evidence="2" type="ORF">SAMD00023353_0301360</name>
</gene>
<evidence type="ECO:0000313" key="3">
    <source>
        <dbReference type="Proteomes" id="UP000054516"/>
    </source>
</evidence>
<evidence type="ECO:0000256" key="1">
    <source>
        <dbReference type="SAM" id="MobiDB-lite"/>
    </source>
</evidence>
<accession>A0A1W2TDG8</accession>
<dbReference type="AlphaFoldDB" id="A0A1W2TDG8"/>
<dbReference type="OrthoDB" id="2537141at2759"/>
<proteinExistence type="predicted"/>